<dbReference type="GO" id="GO:0016538">
    <property type="term" value="F:cyclin-dependent protein serine/threonine kinase regulator activity"/>
    <property type="evidence" value="ECO:0007669"/>
    <property type="project" value="TreeGrafter"/>
</dbReference>
<keyword evidence="3" id="KW-1185">Reference proteome</keyword>
<dbReference type="InterPro" id="IPR036915">
    <property type="entry name" value="Cyclin-like_sf"/>
</dbReference>
<organism evidence="2 3">
    <name type="scientific">Sphaeroforma arctica JP610</name>
    <dbReference type="NCBI Taxonomy" id="667725"/>
    <lineage>
        <taxon>Eukaryota</taxon>
        <taxon>Ichthyosporea</taxon>
        <taxon>Ichthyophonida</taxon>
        <taxon>Sphaeroforma</taxon>
    </lineage>
</organism>
<dbReference type="GO" id="GO:0000307">
    <property type="term" value="C:cyclin-dependent protein kinase holoenzyme complex"/>
    <property type="evidence" value="ECO:0007669"/>
    <property type="project" value="TreeGrafter"/>
</dbReference>
<evidence type="ECO:0000313" key="2">
    <source>
        <dbReference type="EMBL" id="KNC83737.1"/>
    </source>
</evidence>
<dbReference type="Gene3D" id="1.10.472.10">
    <property type="entry name" value="Cyclin-like"/>
    <property type="match status" value="1"/>
</dbReference>
<dbReference type="AlphaFoldDB" id="A0A0L0G3Q2"/>
<dbReference type="RefSeq" id="XP_014157639.1">
    <property type="nucleotide sequence ID" value="XM_014302164.1"/>
</dbReference>
<dbReference type="EMBL" id="KQ241812">
    <property type="protein sequence ID" value="KNC83737.1"/>
    <property type="molecule type" value="Genomic_DNA"/>
</dbReference>
<sequence length="604" mass="66813">MPFPRAMASSTISMRRQDSGISLNGDNGVLCDSISGNIPQSSATISSNVHNDIVYSKSMGSYTDPDERHPGMIRFLSEDVPADIIGHLAFVMHNIWETNRPIDVLRQYIARMTVDMEVDYTVVIASVIYLQKLKVKFAKSRIDTSKVSTRQMFLAAVLIASKYFCDVPFSNSQWAQSAKVDLAHINTLEKETLVALEYNLHIEPELHRKVKKYFERVMHQQNIAREQKILNLNRKRSELCLERPVVTASGIKRKPNNYLSCSNLSTSPNSPVMYTESETGRSVSTHTATPRYMTEGVLDEPSRKRSSPTKIVDHDHDPQIHSNSSDQLTSASHKTIEKRKSIRSASMSSSTCSTAFISSVTAPLKAMPLPPLPMSMAEAAVQATRRGMYIPRNMTSNGRKRPVFPASKLGEITSIPVRMPVSALVPVSELSSTTTIFRDSSVGIDISESAHPSKTTSLEHCALGAEIEEAPTGEQLENFMTTKQPIDWAMKDGDTLPYSYNYDAPGSNSDCTQVSEEQYMADATPMGIKPNTSRPFNIENPLAIMKKHTTYTRANVSVQHPKQNDSDVMSMGQLDPYAPTKGVYRVGSSVAQSAVDYIGIGTLI</sequence>
<feature type="compositionally biased region" description="Polar residues" evidence="1">
    <location>
        <begin position="320"/>
        <end position="333"/>
    </location>
</feature>
<dbReference type="Proteomes" id="UP000054560">
    <property type="component" value="Unassembled WGS sequence"/>
</dbReference>
<reference evidence="2 3" key="1">
    <citation type="submission" date="2011-02" db="EMBL/GenBank/DDBJ databases">
        <title>The Genome Sequence of Sphaeroforma arctica JP610.</title>
        <authorList>
            <consortium name="The Broad Institute Genome Sequencing Platform"/>
            <person name="Russ C."/>
            <person name="Cuomo C."/>
            <person name="Young S.K."/>
            <person name="Zeng Q."/>
            <person name="Gargeya S."/>
            <person name="Alvarado L."/>
            <person name="Berlin A."/>
            <person name="Chapman S.B."/>
            <person name="Chen Z."/>
            <person name="Freedman E."/>
            <person name="Gellesch M."/>
            <person name="Goldberg J."/>
            <person name="Griggs A."/>
            <person name="Gujja S."/>
            <person name="Heilman E."/>
            <person name="Heiman D."/>
            <person name="Howarth C."/>
            <person name="Mehta T."/>
            <person name="Neiman D."/>
            <person name="Pearson M."/>
            <person name="Roberts A."/>
            <person name="Saif S."/>
            <person name="Shea T."/>
            <person name="Shenoy N."/>
            <person name="Sisk P."/>
            <person name="Stolte C."/>
            <person name="Sykes S."/>
            <person name="White J."/>
            <person name="Yandava C."/>
            <person name="Burger G."/>
            <person name="Gray M.W."/>
            <person name="Holland P.W.H."/>
            <person name="King N."/>
            <person name="Lang F.B.F."/>
            <person name="Roger A.J."/>
            <person name="Ruiz-Trillo I."/>
            <person name="Haas B."/>
            <person name="Nusbaum C."/>
            <person name="Birren B."/>
        </authorList>
    </citation>
    <scope>NUCLEOTIDE SEQUENCE [LARGE SCALE GENOMIC DNA]</scope>
    <source>
        <strain evidence="2 3">JP610</strain>
    </source>
</reference>
<accession>A0A0L0G3Q2</accession>
<dbReference type="InterPro" id="IPR013922">
    <property type="entry name" value="Cyclin_PHO80-like"/>
</dbReference>
<dbReference type="GO" id="GO:0005634">
    <property type="term" value="C:nucleus"/>
    <property type="evidence" value="ECO:0007669"/>
    <property type="project" value="TreeGrafter"/>
</dbReference>
<dbReference type="CDD" id="cd20557">
    <property type="entry name" value="CYCLIN_ScPCL1-like"/>
    <property type="match status" value="1"/>
</dbReference>
<dbReference type="OrthoDB" id="10250320at2759"/>
<name>A0A0L0G3Q2_9EUKA</name>
<gene>
    <name evidence="2" type="ORF">SARC_04016</name>
</gene>
<dbReference type="STRING" id="667725.A0A0L0G3Q2"/>
<dbReference type="SUPFAM" id="SSF47954">
    <property type="entry name" value="Cyclin-like"/>
    <property type="match status" value="1"/>
</dbReference>
<evidence type="ECO:0000256" key="1">
    <source>
        <dbReference type="SAM" id="MobiDB-lite"/>
    </source>
</evidence>
<proteinExistence type="predicted"/>
<evidence type="ECO:0008006" key="4">
    <source>
        <dbReference type="Google" id="ProtNLM"/>
    </source>
</evidence>
<dbReference type="PANTHER" id="PTHR15615:SF108">
    <property type="entry name" value="PROTEIN CNPPD1"/>
    <property type="match status" value="1"/>
</dbReference>
<feature type="region of interest" description="Disordered" evidence="1">
    <location>
        <begin position="296"/>
        <end position="346"/>
    </location>
</feature>
<evidence type="ECO:0000313" key="3">
    <source>
        <dbReference type="Proteomes" id="UP000054560"/>
    </source>
</evidence>
<dbReference type="GO" id="GO:0019901">
    <property type="term" value="F:protein kinase binding"/>
    <property type="evidence" value="ECO:0007669"/>
    <property type="project" value="InterPro"/>
</dbReference>
<dbReference type="Pfam" id="PF08613">
    <property type="entry name" value="Cyclin"/>
    <property type="match status" value="1"/>
</dbReference>
<dbReference type="PANTHER" id="PTHR15615">
    <property type="match status" value="1"/>
</dbReference>
<protein>
    <recommendedName>
        <fullName evidence="4">Cyclin N-terminal domain-containing protein</fullName>
    </recommendedName>
</protein>
<dbReference type="GeneID" id="25904520"/>